<comment type="similarity">
    <text evidence="2 10">Belongs to the TPP enzyme family.</text>
</comment>
<dbReference type="InterPro" id="IPR012001">
    <property type="entry name" value="Thiamin_PyroP_enz_TPP-bd_dom"/>
</dbReference>
<comment type="cofactor">
    <cofactor evidence="1">
        <name>thiamine diphosphate</name>
        <dbReference type="ChEBI" id="CHEBI:58937"/>
    </cofactor>
</comment>
<dbReference type="CDD" id="cd02004">
    <property type="entry name" value="TPP_BZL_OCoD_HPCL"/>
    <property type="match status" value="1"/>
</dbReference>
<dbReference type="InterPro" id="IPR045025">
    <property type="entry name" value="HACL1-like"/>
</dbReference>
<feature type="domain" description="Thiamine pyrophosphate enzyme TPP-binding" evidence="12">
    <location>
        <begin position="387"/>
        <end position="532"/>
    </location>
</feature>
<protein>
    <recommendedName>
        <fullName evidence="9">2-hydroxyacyl-CoA lyase</fullName>
        <ecNumber evidence="9">4.1.2.63</ecNumber>
    </recommendedName>
</protein>
<dbReference type="SUPFAM" id="SSF52518">
    <property type="entry name" value="Thiamin diphosphate-binding fold (THDP-binding)"/>
    <property type="match status" value="2"/>
</dbReference>
<proteinExistence type="inferred from homology"/>
<keyword evidence="3" id="KW-0479">Metal-binding</keyword>
<evidence type="ECO:0000256" key="8">
    <source>
        <dbReference type="ARBA" id="ARBA00044454"/>
    </source>
</evidence>
<dbReference type="PROSITE" id="PS00187">
    <property type="entry name" value="TPP_ENZYMES"/>
    <property type="match status" value="1"/>
</dbReference>
<evidence type="ECO:0000259" key="13">
    <source>
        <dbReference type="Pfam" id="PF02776"/>
    </source>
</evidence>
<dbReference type="EMBL" id="BTGC01000008">
    <property type="protein sequence ID" value="GMM52836.1"/>
    <property type="molecule type" value="Genomic_DNA"/>
</dbReference>
<evidence type="ECO:0000313" key="14">
    <source>
        <dbReference type="EMBL" id="GMM52836.1"/>
    </source>
</evidence>
<dbReference type="InterPro" id="IPR011766">
    <property type="entry name" value="TPP_enzyme_TPP-bd"/>
</dbReference>
<evidence type="ECO:0000256" key="10">
    <source>
        <dbReference type="RuleBase" id="RU362132"/>
    </source>
</evidence>
<dbReference type="InterPro" id="IPR000399">
    <property type="entry name" value="TPP-bd_CS"/>
</dbReference>
<dbReference type="Pfam" id="PF02775">
    <property type="entry name" value="TPP_enzyme_C"/>
    <property type="match status" value="1"/>
</dbReference>
<dbReference type="AlphaFoldDB" id="A0AAV5RNX9"/>
<comment type="catalytic activity">
    <reaction evidence="8">
        <text>an (R)-2-hydroxy-long-chain-fatty acyl-CoA = a long-chain fatty aldehyde + formyl-CoA</text>
        <dbReference type="Rhea" id="RHEA:67444"/>
        <dbReference type="ChEBI" id="CHEBI:17176"/>
        <dbReference type="ChEBI" id="CHEBI:57376"/>
        <dbReference type="ChEBI" id="CHEBI:170012"/>
        <dbReference type="EC" id="4.1.2.63"/>
    </reaction>
    <physiologicalReaction direction="left-to-right" evidence="8">
        <dbReference type="Rhea" id="RHEA:67445"/>
    </physiologicalReaction>
</comment>
<keyword evidence="6" id="KW-0456">Lyase</keyword>
<feature type="domain" description="Thiamine pyrophosphate enzyme central" evidence="11">
    <location>
        <begin position="194"/>
        <end position="320"/>
    </location>
</feature>
<evidence type="ECO:0000313" key="15">
    <source>
        <dbReference type="Proteomes" id="UP001362899"/>
    </source>
</evidence>
<dbReference type="Pfam" id="PF00205">
    <property type="entry name" value="TPP_enzyme_M"/>
    <property type="match status" value="1"/>
</dbReference>
<evidence type="ECO:0000256" key="9">
    <source>
        <dbReference type="ARBA" id="ARBA00044518"/>
    </source>
</evidence>
<comment type="catalytic activity">
    <reaction evidence="7">
        <text>a 2-hydroxy-3-methyl fatty acyl-CoA = a 2-methyl-branched fatty aldehyde + formyl-CoA</text>
        <dbReference type="Rhea" id="RHEA:25375"/>
        <dbReference type="ChEBI" id="CHEBI:49188"/>
        <dbReference type="ChEBI" id="CHEBI:57376"/>
        <dbReference type="ChEBI" id="CHEBI:58783"/>
        <dbReference type="EC" id="4.1.2.63"/>
    </reaction>
    <physiologicalReaction direction="left-to-right" evidence="7">
        <dbReference type="Rhea" id="RHEA:25376"/>
    </physiologicalReaction>
</comment>
<dbReference type="GO" id="GO:0030976">
    <property type="term" value="F:thiamine pyrophosphate binding"/>
    <property type="evidence" value="ECO:0007669"/>
    <property type="project" value="InterPro"/>
</dbReference>
<dbReference type="InterPro" id="IPR029061">
    <property type="entry name" value="THDP-binding"/>
</dbReference>
<evidence type="ECO:0000256" key="7">
    <source>
        <dbReference type="ARBA" id="ARBA00044451"/>
    </source>
</evidence>
<evidence type="ECO:0000256" key="2">
    <source>
        <dbReference type="ARBA" id="ARBA00007812"/>
    </source>
</evidence>
<evidence type="ECO:0000256" key="6">
    <source>
        <dbReference type="ARBA" id="ARBA00023239"/>
    </source>
</evidence>
<dbReference type="GO" id="GO:0001561">
    <property type="term" value="P:fatty acid alpha-oxidation"/>
    <property type="evidence" value="ECO:0007669"/>
    <property type="project" value="TreeGrafter"/>
</dbReference>
<dbReference type="Gene3D" id="3.40.50.1220">
    <property type="entry name" value="TPP-binding domain"/>
    <property type="match status" value="1"/>
</dbReference>
<comment type="caution">
    <text evidence="14">The sequence shown here is derived from an EMBL/GenBank/DDBJ whole genome shotgun (WGS) entry which is preliminary data.</text>
</comment>
<name>A0AAV5RNX9_STABA</name>
<evidence type="ECO:0000259" key="11">
    <source>
        <dbReference type="Pfam" id="PF00205"/>
    </source>
</evidence>
<evidence type="ECO:0000256" key="1">
    <source>
        <dbReference type="ARBA" id="ARBA00001964"/>
    </source>
</evidence>
<evidence type="ECO:0000256" key="3">
    <source>
        <dbReference type="ARBA" id="ARBA00022723"/>
    </source>
</evidence>
<reference evidence="14 15" key="1">
    <citation type="journal article" date="2023" name="Elife">
        <title>Identification of key yeast species and microbe-microbe interactions impacting larval growth of Drosophila in the wild.</title>
        <authorList>
            <person name="Mure A."/>
            <person name="Sugiura Y."/>
            <person name="Maeda R."/>
            <person name="Honda K."/>
            <person name="Sakurai N."/>
            <person name="Takahashi Y."/>
            <person name="Watada M."/>
            <person name="Katoh T."/>
            <person name="Gotoh A."/>
            <person name="Gotoh Y."/>
            <person name="Taniguchi I."/>
            <person name="Nakamura K."/>
            <person name="Hayashi T."/>
            <person name="Katayama T."/>
            <person name="Uemura T."/>
            <person name="Hattori Y."/>
        </authorList>
    </citation>
    <scope>NUCLEOTIDE SEQUENCE [LARGE SCALE GENOMIC DNA]</scope>
    <source>
        <strain evidence="14 15">SB-73</strain>
    </source>
</reference>
<evidence type="ECO:0000259" key="12">
    <source>
        <dbReference type="Pfam" id="PF02775"/>
    </source>
</evidence>
<dbReference type="EC" id="4.1.2.63" evidence="9"/>
<dbReference type="GO" id="GO:0005777">
    <property type="term" value="C:peroxisome"/>
    <property type="evidence" value="ECO:0007669"/>
    <property type="project" value="TreeGrafter"/>
</dbReference>
<dbReference type="PANTHER" id="PTHR43710">
    <property type="entry name" value="2-HYDROXYACYL-COA LYASE"/>
    <property type="match status" value="1"/>
</dbReference>
<evidence type="ECO:0000256" key="4">
    <source>
        <dbReference type="ARBA" id="ARBA00022842"/>
    </source>
</evidence>
<gene>
    <name evidence="14" type="ORF">DASB73_037990</name>
</gene>
<sequence length="553" mass="59146">MVSSGAEIIALSLKQLGVKHVFGLVGIPVVEIAEALIAHGIQFVAFRNEQSAAYAASIYGYIKGRPGVLLVVGGPGVVHALPGVENSRSNRFPLLVLAGSAETSHRGMGAFQQLDQISLVKAAGVKFAEQPDDIDSIGRILEQAYRTAFYGQAGATYVDFPANIIQAVPDSSFVFKGISEPKAAPRSQGDPDQIKETVELLKNAKFPLLIVGKGVAYAKAEETVRQLQSKTKLAFIPTPMGKGVISDHSPENLSAARSLALKEADVVLILGARLNWILHYGGSGKFNKDAKFIQVDNVGEDIRGEGLGVLGDLELVSQQLITALDSWTSPAIPESIVSKRATNESRALATETAVSDVLKYQTVYKAIRDTLAEVVPKSKRVVYVCEGANTMDISRTSFPLVEARTRLDAGTNATMGIGMGYAIAAKVAEPESLVIGIEGDSAFGFSAMEIETAVRTNLPMVIFVINNSGIYHGTEPSKDESALPPTALGREIPYHQLAQSLGAWGAESRTLESVIENTKKAIELNKVCVINVIIELGKARKIDFGWMASTKKQ</sequence>
<dbReference type="CDD" id="cd07035">
    <property type="entry name" value="TPP_PYR_POX_like"/>
    <property type="match status" value="1"/>
</dbReference>
<keyword evidence="5 10" id="KW-0786">Thiamine pyrophosphate</keyword>
<dbReference type="InterPro" id="IPR012000">
    <property type="entry name" value="Thiamin_PyroP_enz_cen_dom"/>
</dbReference>
<dbReference type="Proteomes" id="UP001362899">
    <property type="component" value="Unassembled WGS sequence"/>
</dbReference>
<dbReference type="GO" id="GO:0000287">
    <property type="term" value="F:magnesium ion binding"/>
    <property type="evidence" value="ECO:0007669"/>
    <property type="project" value="InterPro"/>
</dbReference>
<dbReference type="SUPFAM" id="SSF52467">
    <property type="entry name" value="DHS-like NAD/FAD-binding domain"/>
    <property type="match status" value="1"/>
</dbReference>
<dbReference type="PANTHER" id="PTHR43710:SF2">
    <property type="entry name" value="2-HYDROXYACYL-COA LYASE 1"/>
    <property type="match status" value="1"/>
</dbReference>
<dbReference type="Gene3D" id="3.40.50.970">
    <property type="match status" value="2"/>
</dbReference>
<evidence type="ECO:0000256" key="5">
    <source>
        <dbReference type="ARBA" id="ARBA00023052"/>
    </source>
</evidence>
<dbReference type="GO" id="GO:0106359">
    <property type="term" value="F:2-hydroxyacyl-CoA lyase activity"/>
    <property type="evidence" value="ECO:0007669"/>
    <property type="project" value="UniProtKB-EC"/>
</dbReference>
<accession>A0AAV5RNX9</accession>
<dbReference type="Pfam" id="PF02776">
    <property type="entry name" value="TPP_enzyme_N"/>
    <property type="match status" value="1"/>
</dbReference>
<keyword evidence="4" id="KW-0460">Magnesium</keyword>
<keyword evidence="15" id="KW-1185">Reference proteome</keyword>
<dbReference type="InterPro" id="IPR029035">
    <property type="entry name" value="DHS-like_NAD/FAD-binding_dom"/>
</dbReference>
<feature type="domain" description="Thiamine pyrophosphate enzyme N-terminal TPP-binding" evidence="13">
    <location>
        <begin position="5"/>
        <end position="119"/>
    </location>
</feature>
<organism evidence="14 15">
    <name type="scientific">Starmerella bacillaris</name>
    <name type="common">Yeast</name>
    <name type="synonym">Candida zemplinina</name>
    <dbReference type="NCBI Taxonomy" id="1247836"/>
    <lineage>
        <taxon>Eukaryota</taxon>
        <taxon>Fungi</taxon>
        <taxon>Dikarya</taxon>
        <taxon>Ascomycota</taxon>
        <taxon>Saccharomycotina</taxon>
        <taxon>Dipodascomycetes</taxon>
        <taxon>Dipodascales</taxon>
        <taxon>Trichomonascaceae</taxon>
        <taxon>Starmerella</taxon>
    </lineage>
</organism>